<evidence type="ECO:0000313" key="2">
    <source>
        <dbReference type="EMBL" id="KAK0156020.1"/>
    </source>
</evidence>
<sequence>MLEFMFSARVRLTCEVSIVGSALGAEEGAHGRSRGPCQCTRRCEDRLHHLNRAAEPSWTRAGPSRTPAGPSWTRGGPELDPGSTSTGTPDSRAGRAEVASALQLSGTQVKVWVQKQTHEAEEMTEKQAAAAAAAAAGPHAPGGSISPDTCPSHGPAPPELLPPPQNQ</sequence>
<organism evidence="2 3">
    <name type="scientific">Merluccius polli</name>
    <name type="common">Benguela hake</name>
    <name type="synonym">Merluccius cadenati</name>
    <dbReference type="NCBI Taxonomy" id="89951"/>
    <lineage>
        <taxon>Eukaryota</taxon>
        <taxon>Metazoa</taxon>
        <taxon>Chordata</taxon>
        <taxon>Craniata</taxon>
        <taxon>Vertebrata</taxon>
        <taxon>Euteleostomi</taxon>
        <taxon>Actinopterygii</taxon>
        <taxon>Neopterygii</taxon>
        <taxon>Teleostei</taxon>
        <taxon>Neoteleostei</taxon>
        <taxon>Acanthomorphata</taxon>
        <taxon>Zeiogadaria</taxon>
        <taxon>Gadariae</taxon>
        <taxon>Gadiformes</taxon>
        <taxon>Gadoidei</taxon>
        <taxon>Merlucciidae</taxon>
        <taxon>Merluccius</taxon>
    </lineage>
</organism>
<proteinExistence type="predicted"/>
<dbReference type="EMBL" id="JAOPHQ010000044">
    <property type="protein sequence ID" value="KAK0156020.1"/>
    <property type="molecule type" value="Genomic_DNA"/>
</dbReference>
<keyword evidence="3" id="KW-1185">Reference proteome</keyword>
<name>A0AA47PBN5_MERPO</name>
<feature type="region of interest" description="Disordered" evidence="1">
    <location>
        <begin position="54"/>
        <end position="167"/>
    </location>
</feature>
<protein>
    <submittedName>
        <fullName evidence="2">Uncharacterized protein</fullName>
    </submittedName>
</protein>
<evidence type="ECO:0000313" key="3">
    <source>
        <dbReference type="Proteomes" id="UP001174136"/>
    </source>
</evidence>
<accession>A0AA47PBN5</accession>
<evidence type="ECO:0000256" key="1">
    <source>
        <dbReference type="SAM" id="MobiDB-lite"/>
    </source>
</evidence>
<dbReference type="Proteomes" id="UP001174136">
    <property type="component" value="Unassembled WGS sequence"/>
</dbReference>
<dbReference type="AlphaFoldDB" id="A0AA47PBN5"/>
<reference evidence="2" key="1">
    <citation type="journal article" date="2023" name="Front. Mar. Sci.">
        <title>A new Merluccius polli reference genome to investigate the effects of global change in West African waters.</title>
        <authorList>
            <person name="Mateo J.L."/>
            <person name="Blanco-Fernandez C."/>
            <person name="Garcia-Vazquez E."/>
            <person name="Machado-Schiaffino G."/>
        </authorList>
    </citation>
    <scope>NUCLEOTIDE SEQUENCE</scope>
    <source>
        <strain evidence="2">C29</strain>
        <tissue evidence="2">Fin</tissue>
    </source>
</reference>
<gene>
    <name evidence="2" type="ORF">N1851_001438</name>
</gene>
<feature type="compositionally biased region" description="Pro residues" evidence="1">
    <location>
        <begin position="154"/>
        <end position="167"/>
    </location>
</feature>
<comment type="caution">
    <text evidence="2">The sequence shown here is derived from an EMBL/GenBank/DDBJ whole genome shotgun (WGS) entry which is preliminary data.</text>
</comment>
<feature type="compositionally biased region" description="Basic and acidic residues" evidence="1">
    <location>
        <begin position="116"/>
        <end position="125"/>
    </location>
</feature>